<feature type="domain" description="RNA polymerase sigma-70 region 2" evidence="5">
    <location>
        <begin position="19"/>
        <end position="80"/>
    </location>
</feature>
<dbReference type="Pfam" id="PF08281">
    <property type="entry name" value="Sigma70_r4_2"/>
    <property type="match status" value="1"/>
</dbReference>
<reference evidence="7 8" key="1">
    <citation type="submission" date="2020-01" db="EMBL/GenBank/DDBJ databases">
        <title>Genome sequencing of strain KACC 21265.</title>
        <authorList>
            <person name="Heo J."/>
            <person name="Kim S.-J."/>
            <person name="Kim J.-S."/>
            <person name="Hong S.-B."/>
            <person name="Kwon S.-W."/>
        </authorList>
    </citation>
    <scope>NUCLEOTIDE SEQUENCE [LARGE SCALE GENOMIC DNA]</scope>
    <source>
        <strain evidence="7 8">KACC 21265</strain>
    </source>
</reference>
<feature type="domain" description="RNA polymerase sigma factor 70 region 4 type 2" evidence="6">
    <location>
        <begin position="119"/>
        <end position="171"/>
    </location>
</feature>
<keyword evidence="3" id="KW-0731">Sigma factor</keyword>
<dbReference type="GO" id="GO:0006352">
    <property type="term" value="P:DNA-templated transcription initiation"/>
    <property type="evidence" value="ECO:0007669"/>
    <property type="project" value="InterPro"/>
</dbReference>
<organism evidence="7 8">
    <name type="scientific">Xylophilus rhododendri</name>
    <dbReference type="NCBI Taxonomy" id="2697032"/>
    <lineage>
        <taxon>Bacteria</taxon>
        <taxon>Pseudomonadati</taxon>
        <taxon>Pseudomonadota</taxon>
        <taxon>Betaproteobacteria</taxon>
        <taxon>Burkholderiales</taxon>
        <taxon>Xylophilus</taxon>
    </lineage>
</organism>
<evidence type="ECO:0000259" key="6">
    <source>
        <dbReference type="Pfam" id="PF08281"/>
    </source>
</evidence>
<evidence type="ECO:0000256" key="4">
    <source>
        <dbReference type="ARBA" id="ARBA00023163"/>
    </source>
</evidence>
<evidence type="ECO:0000256" key="1">
    <source>
        <dbReference type="ARBA" id="ARBA00010641"/>
    </source>
</evidence>
<dbReference type="InterPro" id="IPR013249">
    <property type="entry name" value="RNA_pol_sigma70_r4_t2"/>
</dbReference>
<dbReference type="Gene3D" id="1.10.1740.10">
    <property type="match status" value="1"/>
</dbReference>
<dbReference type="GO" id="GO:0003677">
    <property type="term" value="F:DNA binding"/>
    <property type="evidence" value="ECO:0007669"/>
    <property type="project" value="InterPro"/>
</dbReference>
<keyword evidence="8" id="KW-1185">Reference proteome</keyword>
<keyword evidence="4" id="KW-0804">Transcription</keyword>
<dbReference type="KEGG" id="xyk:GT347_21400"/>
<dbReference type="EMBL" id="CP047650">
    <property type="protein sequence ID" value="QHJ00308.1"/>
    <property type="molecule type" value="Genomic_DNA"/>
</dbReference>
<accession>A0A857J997</accession>
<dbReference type="SUPFAM" id="SSF88659">
    <property type="entry name" value="Sigma3 and sigma4 domains of RNA polymerase sigma factors"/>
    <property type="match status" value="1"/>
</dbReference>
<evidence type="ECO:0000313" key="7">
    <source>
        <dbReference type="EMBL" id="QHJ00308.1"/>
    </source>
</evidence>
<dbReference type="InterPro" id="IPR013325">
    <property type="entry name" value="RNA_pol_sigma_r2"/>
</dbReference>
<name>A0A857J997_9BURK</name>
<protein>
    <submittedName>
        <fullName evidence="7">Sigma-70 family RNA polymerase sigma factor</fullName>
    </submittedName>
</protein>
<dbReference type="Gene3D" id="1.10.10.10">
    <property type="entry name" value="Winged helix-like DNA-binding domain superfamily/Winged helix DNA-binding domain"/>
    <property type="match status" value="1"/>
</dbReference>
<comment type="similarity">
    <text evidence="1">Belongs to the sigma-70 factor family. ECF subfamily.</text>
</comment>
<gene>
    <name evidence="7" type="ORF">GT347_21400</name>
</gene>
<dbReference type="PANTHER" id="PTHR43133">
    <property type="entry name" value="RNA POLYMERASE ECF-TYPE SIGMA FACTO"/>
    <property type="match status" value="1"/>
</dbReference>
<dbReference type="RefSeq" id="WP_160554118.1">
    <property type="nucleotide sequence ID" value="NZ_CP047650.1"/>
</dbReference>
<dbReference type="InterPro" id="IPR039425">
    <property type="entry name" value="RNA_pol_sigma-70-like"/>
</dbReference>
<evidence type="ECO:0000313" key="8">
    <source>
        <dbReference type="Proteomes" id="UP000464787"/>
    </source>
</evidence>
<dbReference type="InterPro" id="IPR007627">
    <property type="entry name" value="RNA_pol_sigma70_r2"/>
</dbReference>
<evidence type="ECO:0000259" key="5">
    <source>
        <dbReference type="Pfam" id="PF04542"/>
    </source>
</evidence>
<dbReference type="AlphaFoldDB" id="A0A857J997"/>
<dbReference type="NCBIfam" id="TIGR02937">
    <property type="entry name" value="sigma70-ECF"/>
    <property type="match status" value="1"/>
</dbReference>
<dbReference type="InterPro" id="IPR036388">
    <property type="entry name" value="WH-like_DNA-bd_sf"/>
</dbReference>
<evidence type="ECO:0000256" key="3">
    <source>
        <dbReference type="ARBA" id="ARBA00023082"/>
    </source>
</evidence>
<dbReference type="SUPFAM" id="SSF88946">
    <property type="entry name" value="Sigma2 domain of RNA polymerase sigma factors"/>
    <property type="match status" value="1"/>
</dbReference>
<sequence length="187" mass="20917">MTARFSPLPLVAALVGHYDELVDDVRRFIGLRRHEACSAREVVHEVCLQLIEQPAQGEIRSPLAFLRTMARRRAIDRHRVEAGRRAWVETWAELPEDAQAEGSAHADPARIASGRQQLELLVSAIHAMPLRCREVFVMHKIHGIAQQEVAARLGIGIKTVEKHLRLGMEACWRALGQELAGRPGPLP</sequence>
<dbReference type="Pfam" id="PF04542">
    <property type="entry name" value="Sigma70_r2"/>
    <property type="match status" value="1"/>
</dbReference>
<dbReference type="Proteomes" id="UP000464787">
    <property type="component" value="Chromosome"/>
</dbReference>
<dbReference type="PANTHER" id="PTHR43133:SF63">
    <property type="entry name" value="RNA POLYMERASE SIGMA FACTOR FECI-RELATED"/>
    <property type="match status" value="1"/>
</dbReference>
<dbReference type="GO" id="GO:0016987">
    <property type="term" value="F:sigma factor activity"/>
    <property type="evidence" value="ECO:0007669"/>
    <property type="project" value="UniProtKB-KW"/>
</dbReference>
<dbReference type="InterPro" id="IPR014284">
    <property type="entry name" value="RNA_pol_sigma-70_dom"/>
</dbReference>
<keyword evidence="2" id="KW-0805">Transcription regulation</keyword>
<evidence type="ECO:0000256" key="2">
    <source>
        <dbReference type="ARBA" id="ARBA00023015"/>
    </source>
</evidence>
<dbReference type="InterPro" id="IPR013324">
    <property type="entry name" value="RNA_pol_sigma_r3/r4-like"/>
</dbReference>
<proteinExistence type="inferred from homology"/>